<accession>A0A9Q4C4D3</accession>
<comment type="caution">
    <text evidence="2">The sequence shown here is derived from an EMBL/GenBank/DDBJ whole genome shotgun (WGS) entry which is preliminary data.</text>
</comment>
<keyword evidence="3" id="KW-1185">Reference proteome</keyword>
<feature type="compositionally biased region" description="Low complexity" evidence="1">
    <location>
        <begin position="52"/>
        <end position="65"/>
    </location>
</feature>
<evidence type="ECO:0000256" key="1">
    <source>
        <dbReference type="SAM" id="MobiDB-lite"/>
    </source>
</evidence>
<dbReference type="EMBL" id="RKLV01000006">
    <property type="protein sequence ID" value="MCX2819058.1"/>
    <property type="molecule type" value="Genomic_DNA"/>
</dbReference>
<protein>
    <submittedName>
        <fullName evidence="2">Uncharacterized protein</fullName>
    </submittedName>
</protein>
<organism evidence="2 3">
    <name type="scientific">Halorutilus salinus</name>
    <dbReference type="NCBI Taxonomy" id="2487751"/>
    <lineage>
        <taxon>Archaea</taxon>
        <taxon>Methanobacteriati</taxon>
        <taxon>Methanobacteriota</taxon>
        <taxon>Stenosarchaea group</taxon>
        <taxon>Halobacteria</taxon>
        <taxon>Halorutilales</taxon>
        <taxon>Halorutilaceae</taxon>
        <taxon>Halorutilus</taxon>
    </lineage>
</organism>
<dbReference type="AlphaFoldDB" id="A0A9Q4C4D3"/>
<dbReference type="RefSeq" id="WP_266087002.1">
    <property type="nucleotide sequence ID" value="NZ_RKLV01000006.1"/>
</dbReference>
<evidence type="ECO:0000313" key="2">
    <source>
        <dbReference type="EMBL" id="MCX2819058.1"/>
    </source>
</evidence>
<proteinExistence type="predicted"/>
<gene>
    <name evidence="2" type="ORF">EGH25_06800</name>
</gene>
<feature type="compositionally biased region" description="Acidic residues" evidence="1">
    <location>
        <begin position="66"/>
        <end position="79"/>
    </location>
</feature>
<feature type="region of interest" description="Disordered" evidence="1">
    <location>
        <begin position="50"/>
        <end position="79"/>
    </location>
</feature>
<sequence length="79" mass="8784">MSTEERKITLTQEGGLWKAVDEQTGVEVRMEDRQEALKKLDRLVEADDPSDDAFFTAPTFTTGDGDASENVDEYLNEAG</sequence>
<name>A0A9Q4C4D3_9EURY</name>
<dbReference type="Proteomes" id="UP001149411">
    <property type="component" value="Unassembled WGS sequence"/>
</dbReference>
<evidence type="ECO:0000313" key="3">
    <source>
        <dbReference type="Proteomes" id="UP001149411"/>
    </source>
</evidence>
<reference evidence="2" key="1">
    <citation type="submission" date="2022-09" db="EMBL/GenBank/DDBJ databases">
        <title>Haloadaptaus new haloarchaeum isolated from saline soil.</title>
        <authorList>
            <person name="Duran-Viseras A."/>
            <person name="Sanchez-Porro C."/>
            <person name="Ventosa A."/>
        </authorList>
    </citation>
    <scope>NUCLEOTIDE SEQUENCE</scope>
    <source>
        <strain evidence="2">F3-133</strain>
    </source>
</reference>